<dbReference type="RefSeq" id="WP_121847041.1">
    <property type="nucleotide sequence ID" value="NZ_CP032050.1"/>
</dbReference>
<dbReference type="Pfam" id="PF06695">
    <property type="entry name" value="Sm_multidrug_ex"/>
    <property type="match status" value="1"/>
</dbReference>
<evidence type="ECO:0000256" key="1">
    <source>
        <dbReference type="SAM" id="Phobius"/>
    </source>
</evidence>
<dbReference type="Proteomes" id="UP000276309">
    <property type="component" value="Chromosome"/>
</dbReference>
<feature type="transmembrane region" description="Helical" evidence="1">
    <location>
        <begin position="90"/>
        <end position="114"/>
    </location>
</feature>
<keyword evidence="1" id="KW-1133">Transmembrane helix</keyword>
<dbReference type="AlphaFoldDB" id="A0A3G2L159"/>
<evidence type="ECO:0000313" key="2">
    <source>
        <dbReference type="EMBL" id="AYN65987.1"/>
    </source>
</evidence>
<dbReference type="PANTHER" id="PTHR36007:SF2">
    <property type="entry name" value="TRANSPORT PROTEIN-RELATED"/>
    <property type="match status" value="1"/>
</dbReference>
<dbReference type="InterPro" id="IPR009577">
    <property type="entry name" value="Sm_multidrug_ex"/>
</dbReference>
<evidence type="ECO:0000313" key="3">
    <source>
        <dbReference type="Proteomes" id="UP000276309"/>
    </source>
</evidence>
<proteinExistence type="predicted"/>
<protein>
    <submittedName>
        <fullName evidence="2">Ligand-binding protein SH3</fullName>
    </submittedName>
</protein>
<dbReference type="KEGG" id="emar:D1013_00620"/>
<keyword evidence="1" id="KW-0472">Membrane</keyword>
<dbReference type="PANTHER" id="PTHR36007">
    <property type="entry name" value="TRANSPORT PROTEIN-RELATED"/>
    <property type="match status" value="1"/>
</dbReference>
<dbReference type="OrthoDB" id="360192at2"/>
<keyword evidence="3" id="KW-1185">Reference proteome</keyword>
<dbReference type="EMBL" id="CP032050">
    <property type="protein sequence ID" value="AYN65987.1"/>
    <property type="molecule type" value="Genomic_DNA"/>
</dbReference>
<reference evidence="2 3" key="1">
    <citation type="submission" date="2018-08" db="EMBL/GenBank/DDBJ databases">
        <title>The reduced genetic potential of extracellular carbohydrate catabolism in Euzebyella marina RN62, a Flavobacteriia bacterium isolated from the hadal water.</title>
        <authorList>
            <person name="Xue C."/>
        </authorList>
    </citation>
    <scope>NUCLEOTIDE SEQUENCE [LARGE SCALE GENOMIC DNA]</scope>
    <source>
        <strain evidence="2 3">RN62</strain>
    </source>
</reference>
<accession>A0A3G2L159</accession>
<sequence>MIIDFIIAILWSLSPFGEAKAGIPYGMLNGLNIYLVFIFCFLANVLVFPIMIFFLDKINKYFLRWFFYKKSAIYVARRAKTGSGEKIQKFGFWGLILFVMIPLPGTGVYAGSIATYLFKIERQKAFWANTIGIFLSSVIVWSATLLSMKGMGQA</sequence>
<feature type="transmembrane region" description="Helical" evidence="1">
    <location>
        <begin position="126"/>
        <end position="146"/>
    </location>
</feature>
<organism evidence="2 3">
    <name type="scientific">Euzebyella marina</name>
    <dbReference type="NCBI Taxonomy" id="1761453"/>
    <lineage>
        <taxon>Bacteria</taxon>
        <taxon>Pseudomonadati</taxon>
        <taxon>Bacteroidota</taxon>
        <taxon>Flavobacteriia</taxon>
        <taxon>Flavobacteriales</taxon>
        <taxon>Flavobacteriaceae</taxon>
        <taxon>Euzebyella</taxon>
    </lineage>
</organism>
<name>A0A3G2L159_9FLAO</name>
<gene>
    <name evidence="2" type="ORF">D1013_00620</name>
</gene>
<feature type="transmembrane region" description="Helical" evidence="1">
    <location>
        <begin position="31"/>
        <end position="55"/>
    </location>
</feature>
<keyword evidence="1" id="KW-0812">Transmembrane</keyword>